<evidence type="ECO:0000313" key="9">
    <source>
        <dbReference type="Proteomes" id="UP000231742"/>
    </source>
</evidence>
<comment type="caution">
    <text evidence="8">The sequence shown here is derived from an EMBL/GenBank/DDBJ whole genome shotgun (WGS) entry which is preliminary data.</text>
</comment>
<comment type="similarity">
    <text evidence="2">Belongs to the GtrA family.</text>
</comment>
<evidence type="ECO:0000256" key="4">
    <source>
        <dbReference type="ARBA" id="ARBA00022989"/>
    </source>
</evidence>
<dbReference type="GO" id="GO:0000271">
    <property type="term" value="P:polysaccharide biosynthetic process"/>
    <property type="evidence" value="ECO:0007669"/>
    <property type="project" value="InterPro"/>
</dbReference>
<dbReference type="PANTHER" id="PTHR38459:SF1">
    <property type="entry name" value="PROPHAGE BACTOPRENOL-LINKED GLUCOSE TRANSLOCASE HOMOLOG"/>
    <property type="match status" value="1"/>
</dbReference>
<feature type="transmembrane region" description="Helical" evidence="6">
    <location>
        <begin position="82"/>
        <end position="102"/>
    </location>
</feature>
<keyword evidence="4 6" id="KW-1133">Transmembrane helix</keyword>
<dbReference type="OrthoDB" id="9807815at2"/>
<evidence type="ECO:0000259" key="7">
    <source>
        <dbReference type="Pfam" id="PF04138"/>
    </source>
</evidence>
<evidence type="ECO:0000256" key="3">
    <source>
        <dbReference type="ARBA" id="ARBA00022692"/>
    </source>
</evidence>
<dbReference type="GO" id="GO:0005886">
    <property type="term" value="C:plasma membrane"/>
    <property type="evidence" value="ECO:0007669"/>
    <property type="project" value="TreeGrafter"/>
</dbReference>
<dbReference type="InterPro" id="IPR007267">
    <property type="entry name" value="GtrA_DPMS_TM"/>
</dbReference>
<organism evidence="8 9">
    <name type="scientific">Salinibacterium amurskyense</name>
    <dbReference type="NCBI Taxonomy" id="205941"/>
    <lineage>
        <taxon>Bacteria</taxon>
        <taxon>Bacillati</taxon>
        <taxon>Actinomycetota</taxon>
        <taxon>Actinomycetes</taxon>
        <taxon>Micrococcales</taxon>
        <taxon>Microbacteriaceae</taxon>
        <taxon>Salinibacterium</taxon>
    </lineage>
</organism>
<keyword evidence="9" id="KW-1185">Reference proteome</keyword>
<evidence type="ECO:0000256" key="6">
    <source>
        <dbReference type="SAM" id="Phobius"/>
    </source>
</evidence>
<accession>A0A2M9D7V1</accession>
<dbReference type="Pfam" id="PF04138">
    <property type="entry name" value="GtrA_DPMS_TM"/>
    <property type="match status" value="1"/>
</dbReference>
<evidence type="ECO:0000256" key="5">
    <source>
        <dbReference type="ARBA" id="ARBA00023136"/>
    </source>
</evidence>
<evidence type="ECO:0000256" key="2">
    <source>
        <dbReference type="ARBA" id="ARBA00009399"/>
    </source>
</evidence>
<dbReference type="RefSeq" id="WP_100388434.1">
    <property type="nucleotide sequence ID" value="NZ_BMZU01000001.1"/>
</dbReference>
<feature type="transmembrane region" description="Helical" evidence="6">
    <location>
        <begin position="12"/>
        <end position="32"/>
    </location>
</feature>
<feature type="transmembrane region" description="Helical" evidence="6">
    <location>
        <begin position="44"/>
        <end position="61"/>
    </location>
</feature>
<dbReference type="AlphaFoldDB" id="A0A2M9D7V1"/>
<gene>
    <name evidence="8" type="ORF">CLV85_0963</name>
</gene>
<protein>
    <submittedName>
        <fullName evidence="8">Putative flippase GtrA</fullName>
    </submittedName>
</protein>
<proteinExistence type="inferred from homology"/>
<dbReference type="Proteomes" id="UP000231742">
    <property type="component" value="Unassembled WGS sequence"/>
</dbReference>
<evidence type="ECO:0000256" key="1">
    <source>
        <dbReference type="ARBA" id="ARBA00004141"/>
    </source>
</evidence>
<dbReference type="EMBL" id="PGFH01000001">
    <property type="protein sequence ID" value="PJJ81781.1"/>
    <property type="molecule type" value="Genomic_DNA"/>
</dbReference>
<dbReference type="InterPro" id="IPR051401">
    <property type="entry name" value="GtrA_CellWall_Glycosyl"/>
</dbReference>
<feature type="domain" description="GtrA/DPMS transmembrane" evidence="7">
    <location>
        <begin position="10"/>
        <end position="137"/>
    </location>
</feature>
<comment type="subcellular location">
    <subcellularLocation>
        <location evidence="1">Membrane</location>
        <topology evidence="1">Multi-pass membrane protein</topology>
    </subcellularLocation>
</comment>
<keyword evidence="5 6" id="KW-0472">Membrane</keyword>
<keyword evidence="3 6" id="KW-0812">Transmembrane</keyword>
<sequence length="205" mass="21682">MRKLLGQFLRFGVVGLGGLVIDVAVFNLLRLTILSPDVLHEGPVIAKVISTTLAIGANWIGNRRWTFATTGRTGATREGVEFAIVSVAGMGIGLLCLWVSHYVLGFTSLLADNIATNVVGLGLGAIFRFALYRWWVFSPSRSVLAAEQAAAQSARAASHAAQGAVDAAADAALGTTERAVRPAGLTPLHRVQAVSPIEDRAHRND</sequence>
<feature type="transmembrane region" description="Helical" evidence="6">
    <location>
        <begin position="114"/>
        <end position="131"/>
    </location>
</feature>
<name>A0A2M9D7V1_9MICO</name>
<reference evidence="8 9" key="1">
    <citation type="submission" date="2017-11" db="EMBL/GenBank/DDBJ databases">
        <title>Genomic Encyclopedia of Archaeal and Bacterial Type Strains, Phase II (KMG-II): From Individual Species to Whole Genera.</title>
        <authorList>
            <person name="Goeker M."/>
        </authorList>
    </citation>
    <scope>NUCLEOTIDE SEQUENCE [LARGE SCALE GENOMIC DNA]</scope>
    <source>
        <strain evidence="8 9">DSM 16400</strain>
    </source>
</reference>
<evidence type="ECO:0000313" key="8">
    <source>
        <dbReference type="EMBL" id="PJJ81781.1"/>
    </source>
</evidence>
<dbReference type="PANTHER" id="PTHR38459">
    <property type="entry name" value="PROPHAGE BACTOPRENOL-LINKED GLUCOSE TRANSLOCASE HOMOLOG"/>
    <property type="match status" value="1"/>
</dbReference>